<name>A0A7X0HB19_9BACT</name>
<accession>A0A7X0HB19</accession>
<gene>
    <name evidence="2" type="ORF">HNQ40_002915</name>
</gene>
<feature type="compositionally biased region" description="Acidic residues" evidence="1">
    <location>
        <begin position="127"/>
        <end position="140"/>
    </location>
</feature>
<protein>
    <submittedName>
        <fullName evidence="2">DNA-directed RNA polymerase subunit RPC12/RpoP</fullName>
    </submittedName>
</protein>
<evidence type="ECO:0000256" key="1">
    <source>
        <dbReference type="SAM" id="MobiDB-lite"/>
    </source>
</evidence>
<proteinExistence type="predicted"/>
<keyword evidence="2" id="KW-0240">DNA-directed RNA polymerase</keyword>
<evidence type="ECO:0000313" key="2">
    <source>
        <dbReference type="EMBL" id="MBB6431109.1"/>
    </source>
</evidence>
<dbReference type="CDD" id="cd20335">
    <property type="entry name" value="BRcat_RBR"/>
    <property type="match status" value="1"/>
</dbReference>
<evidence type="ECO:0000313" key="3">
    <source>
        <dbReference type="Proteomes" id="UP000541810"/>
    </source>
</evidence>
<reference evidence="2 3" key="1">
    <citation type="submission" date="2020-08" db="EMBL/GenBank/DDBJ databases">
        <title>Genomic Encyclopedia of Type Strains, Phase IV (KMG-IV): sequencing the most valuable type-strain genomes for metagenomic binning, comparative biology and taxonomic classification.</title>
        <authorList>
            <person name="Goeker M."/>
        </authorList>
    </citation>
    <scope>NUCLEOTIDE SEQUENCE [LARGE SCALE GENOMIC DNA]</scope>
    <source>
        <strain evidence="2 3">DSM 103725</strain>
    </source>
</reference>
<feature type="region of interest" description="Disordered" evidence="1">
    <location>
        <begin position="118"/>
        <end position="162"/>
    </location>
</feature>
<keyword evidence="3" id="KW-1185">Reference proteome</keyword>
<feature type="compositionally biased region" description="Low complexity" evidence="1">
    <location>
        <begin position="141"/>
        <end position="156"/>
    </location>
</feature>
<dbReference type="EMBL" id="JACHGY010000001">
    <property type="protein sequence ID" value="MBB6431109.1"/>
    <property type="molecule type" value="Genomic_DNA"/>
</dbReference>
<dbReference type="RefSeq" id="WP_184678604.1">
    <property type="nucleotide sequence ID" value="NZ_JACHGY010000001.1"/>
</dbReference>
<dbReference type="GO" id="GO:0000428">
    <property type="term" value="C:DNA-directed RNA polymerase complex"/>
    <property type="evidence" value="ECO:0007669"/>
    <property type="project" value="UniProtKB-KW"/>
</dbReference>
<dbReference type="AlphaFoldDB" id="A0A7X0HB19"/>
<organism evidence="2 3">
    <name type="scientific">Algisphaera agarilytica</name>
    <dbReference type="NCBI Taxonomy" id="1385975"/>
    <lineage>
        <taxon>Bacteria</taxon>
        <taxon>Pseudomonadati</taxon>
        <taxon>Planctomycetota</taxon>
        <taxon>Phycisphaerae</taxon>
        <taxon>Phycisphaerales</taxon>
        <taxon>Phycisphaeraceae</taxon>
        <taxon>Algisphaera</taxon>
    </lineage>
</organism>
<dbReference type="Proteomes" id="UP000541810">
    <property type="component" value="Unassembled WGS sequence"/>
</dbReference>
<sequence>MSTMTLDCPNCGRGLLVPEAAVGRKARCTSCNTRFVIPSREELLEQTITQMALEELDHRYHEEDPLYEEVQSSAGRPARPEHPVSSTGTILGMPAITNEPAPNEASGVLSVDHLSEPEAAPAAVAEEGADSPSDDDDSSPSEEPSAQPDPAPEAASTYPTELRPTELRPYLVINEVSMRGVALSFATEFLQHEVFRTSMPIRCAFTGKGPETHLVSRPMIFLNRSTEEGSAQARGYEMRYEQTVGPKHSPREHVRGIGRLAAFYEPYDRPLLYYACDGHAGEALKCRAHTDAMGRDHCEVLIPFGDVAVEWVSRVNGRCGPEYALLKTAVAHLKNDGWTSLSEKTQRRLETWCKFERGERFKLYLNDADLTVSDMGLGGVVVTDRRLLYHKFRRSRSLSLNQDAILHLRTDGKYVRITLESGGRLARAGKIHRGDMDKLIQALEDAPRLKVMVGKAD</sequence>
<comment type="caution">
    <text evidence="2">The sequence shown here is derived from an EMBL/GenBank/DDBJ whole genome shotgun (WGS) entry which is preliminary data.</text>
</comment>
<keyword evidence="2" id="KW-0804">Transcription</keyword>
<feature type="region of interest" description="Disordered" evidence="1">
    <location>
        <begin position="66"/>
        <end position="106"/>
    </location>
</feature>